<gene>
    <name evidence="1" type="ORF">SAMN02982996_00751</name>
</gene>
<protein>
    <recommendedName>
        <fullName evidence="3">Zinc-or iron-chelating domain-containing protein</fullName>
    </recommendedName>
</protein>
<keyword evidence="2" id="KW-1185">Reference proteome</keyword>
<sequence>MADSMVESVNPCMQCGACCGYFRVSFYWAEGNDAAGPVPIELTEPLTPFLRCMQGTNSKTPRCSALDGAIGESVSCRIYANRPSPCHEFAASGENQRPNDACDRARAHYGMPPLTLSDVISQAEESLE</sequence>
<accession>A0A1H3XSD6</accession>
<dbReference type="Pfam" id="PF03692">
    <property type="entry name" value="CxxCxxCC"/>
    <property type="match status" value="1"/>
</dbReference>
<dbReference type="AlphaFoldDB" id="A0A1H3XSD6"/>
<evidence type="ECO:0008006" key="3">
    <source>
        <dbReference type="Google" id="ProtNLM"/>
    </source>
</evidence>
<evidence type="ECO:0000313" key="1">
    <source>
        <dbReference type="EMBL" id="SEA02233.1"/>
    </source>
</evidence>
<dbReference type="InterPro" id="IPR005358">
    <property type="entry name" value="Puta_zinc/iron-chelating_dom"/>
</dbReference>
<evidence type="ECO:0000313" key="2">
    <source>
        <dbReference type="Proteomes" id="UP000187280"/>
    </source>
</evidence>
<organism evidence="1 2">
    <name type="scientific">Lonsdalea quercina</name>
    <dbReference type="NCBI Taxonomy" id="71657"/>
    <lineage>
        <taxon>Bacteria</taxon>
        <taxon>Pseudomonadati</taxon>
        <taxon>Pseudomonadota</taxon>
        <taxon>Gammaproteobacteria</taxon>
        <taxon>Enterobacterales</taxon>
        <taxon>Pectobacteriaceae</taxon>
        <taxon>Lonsdalea</taxon>
    </lineage>
</organism>
<reference evidence="1 2" key="1">
    <citation type="submission" date="2016-10" db="EMBL/GenBank/DDBJ databases">
        <authorList>
            <person name="de Groot N.N."/>
        </authorList>
    </citation>
    <scope>NUCLEOTIDE SEQUENCE [LARGE SCALE GENOMIC DNA]</scope>
    <source>
        <strain evidence="1 2">ATCC 29281</strain>
    </source>
</reference>
<dbReference type="eggNOG" id="COG0727">
    <property type="taxonomic scope" value="Bacteria"/>
</dbReference>
<dbReference type="EMBL" id="FNQS01000002">
    <property type="protein sequence ID" value="SEA02233.1"/>
    <property type="molecule type" value="Genomic_DNA"/>
</dbReference>
<dbReference type="STRING" id="71657.SAMN02982996_00751"/>
<dbReference type="Proteomes" id="UP000187280">
    <property type="component" value="Unassembled WGS sequence"/>
</dbReference>
<proteinExistence type="predicted"/>
<name>A0A1H3XSD6_9GAMM</name>